<dbReference type="EMBL" id="CP009515">
    <property type="protein sequence ID" value="AKB76072.1"/>
    <property type="molecule type" value="Genomic_DNA"/>
</dbReference>
<dbReference type="GeneID" id="25418642"/>
<evidence type="ECO:0000313" key="5">
    <source>
        <dbReference type="EMBL" id="AKB76072.1"/>
    </source>
</evidence>
<feature type="compositionally biased region" description="Basic and acidic residues" evidence="1">
    <location>
        <begin position="73"/>
        <end position="83"/>
    </location>
</feature>
<dbReference type="KEGG" id="mls:MSLAZ_1554"/>
<dbReference type="RefSeq" id="WP_052722850.1">
    <property type="nucleotide sequence ID" value="NZ_CP009515.1"/>
</dbReference>
<name>A0A0E3WTS7_9EURY</name>
<organism evidence="4 6">
    <name type="scientific">Methanosarcina lacustris Z-7289</name>
    <dbReference type="NCBI Taxonomy" id="1434111"/>
    <lineage>
        <taxon>Archaea</taxon>
        <taxon>Methanobacteriati</taxon>
        <taxon>Methanobacteriota</taxon>
        <taxon>Stenosarchaea group</taxon>
        <taxon>Methanomicrobia</taxon>
        <taxon>Methanosarcinales</taxon>
        <taxon>Methanosarcinaceae</taxon>
        <taxon>Methanosarcina</taxon>
    </lineage>
</organism>
<dbReference type="KEGG" id="mls:MSLAZ_0793"/>
<sequence length="90" mass="10608">MELEALKQLLASLDINPDEIEDKRYATAFRILFSIVEKQNEEMGFLKADNQKFRDEINLLKGEQTKPKIRGSKKNEDISSEKERHKRRCL</sequence>
<dbReference type="EMBL" id="CP009515">
    <property type="protein sequence ID" value="AKB74815.1"/>
    <property type="molecule type" value="Genomic_DNA"/>
</dbReference>
<dbReference type="KEGG" id="mls:MSLAZ_1939"/>
<dbReference type="OrthoDB" id="136449at2157"/>
<dbReference type="PATRIC" id="fig|1434111.4.peg.2027"/>
<dbReference type="EMBL" id="CP009515">
    <property type="protein sequence ID" value="AKB74054.1"/>
    <property type="molecule type" value="Genomic_DNA"/>
</dbReference>
<proteinExistence type="predicted"/>
<dbReference type="HOGENOM" id="CLU_191143_0_0_2"/>
<feature type="region of interest" description="Disordered" evidence="1">
    <location>
        <begin position="64"/>
        <end position="90"/>
    </location>
</feature>
<reference evidence="4 6" key="1">
    <citation type="submission" date="2014-07" db="EMBL/GenBank/DDBJ databases">
        <title>Methanogenic archaea and the global carbon cycle.</title>
        <authorList>
            <person name="Henriksen J.R."/>
            <person name="Luke J."/>
            <person name="Reinhart S."/>
            <person name="Benedict M.N."/>
            <person name="Youngblut N.D."/>
            <person name="Metcalf M.E."/>
            <person name="Whitaker R.J."/>
            <person name="Metcalf W.W."/>
        </authorList>
    </citation>
    <scope>NUCLEOTIDE SEQUENCE [LARGE SCALE GENOMIC DNA]</scope>
    <source>
        <strain evidence="4 6">Z-7289</strain>
    </source>
</reference>
<dbReference type="AlphaFoldDB" id="A0A0E3WTS7"/>
<gene>
    <name evidence="2" type="ORF">MSLAZ_0793</name>
    <name evidence="3" type="ORF">MSLAZ_1554</name>
    <name evidence="4" type="ORF">MSLAZ_1939</name>
    <name evidence="5" type="ORF">MSLAZ_2811</name>
</gene>
<dbReference type="EMBL" id="CP009515">
    <property type="protein sequence ID" value="AKB75200.1"/>
    <property type="molecule type" value="Genomic_DNA"/>
</dbReference>
<accession>A0A0E3WTS7</accession>
<evidence type="ECO:0000256" key="1">
    <source>
        <dbReference type="SAM" id="MobiDB-lite"/>
    </source>
</evidence>
<evidence type="ECO:0000313" key="6">
    <source>
        <dbReference type="Proteomes" id="UP000033072"/>
    </source>
</evidence>
<evidence type="ECO:0000313" key="2">
    <source>
        <dbReference type="EMBL" id="AKB74054.1"/>
    </source>
</evidence>
<keyword evidence="6" id="KW-1185">Reference proteome</keyword>
<evidence type="ECO:0000313" key="3">
    <source>
        <dbReference type="EMBL" id="AKB74815.1"/>
    </source>
</evidence>
<evidence type="ECO:0000313" key="4">
    <source>
        <dbReference type="EMBL" id="AKB75200.1"/>
    </source>
</evidence>
<protein>
    <submittedName>
        <fullName evidence="4">Uncharacterized protein</fullName>
    </submittedName>
</protein>
<dbReference type="KEGG" id="mls:MSLAZ_2811"/>
<dbReference type="Proteomes" id="UP000033072">
    <property type="component" value="Chromosome"/>
</dbReference>